<dbReference type="GO" id="GO:0005615">
    <property type="term" value="C:extracellular space"/>
    <property type="evidence" value="ECO:0007669"/>
    <property type="project" value="TreeGrafter"/>
</dbReference>
<keyword evidence="6 15" id="KW-0479">Metal-binding</keyword>
<dbReference type="GO" id="GO:0006508">
    <property type="term" value="P:proteolysis"/>
    <property type="evidence" value="ECO:0007669"/>
    <property type="project" value="UniProtKB-KW"/>
</dbReference>
<dbReference type="Gene3D" id="2.60.40.1730">
    <property type="entry name" value="tricorn interacting facor f3 domain"/>
    <property type="match status" value="1"/>
</dbReference>
<evidence type="ECO:0000259" key="19">
    <source>
        <dbReference type="Pfam" id="PF01433"/>
    </source>
</evidence>
<evidence type="ECO:0000313" key="23">
    <source>
        <dbReference type="Proteomes" id="UP000494040"/>
    </source>
</evidence>
<dbReference type="GO" id="GO:0042277">
    <property type="term" value="F:peptide binding"/>
    <property type="evidence" value="ECO:0007669"/>
    <property type="project" value="TreeGrafter"/>
</dbReference>
<feature type="binding site" evidence="15">
    <location>
        <position position="326"/>
    </location>
    <ligand>
        <name>Zn(2+)</name>
        <dbReference type="ChEBI" id="CHEBI:29105"/>
        <note>catalytic</note>
    </ligand>
</feature>
<keyword evidence="3" id="KW-1003">Cell membrane</keyword>
<organism evidence="22 23">
    <name type="scientific">Cimex lectularius</name>
    <name type="common">Bed bug</name>
    <name type="synonym">Acanthia lectularia</name>
    <dbReference type="NCBI Taxonomy" id="79782"/>
    <lineage>
        <taxon>Eukaryota</taxon>
        <taxon>Metazoa</taxon>
        <taxon>Ecdysozoa</taxon>
        <taxon>Arthropoda</taxon>
        <taxon>Hexapoda</taxon>
        <taxon>Insecta</taxon>
        <taxon>Pterygota</taxon>
        <taxon>Neoptera</taxon>
        <taxon>Paraneoptera</taxon>
        <taxon>Hemiptera</taxon>
        <taxon>Heteroptera</taxon>
        <taxon>Panheteroptera</taxon>
        <taxon>Cimicomorpha</taxon>
        <taxon>Cimicidae</taxon>
        <taxon>Cimex</taxon>
    </lineage>
</organism>
<dbReference type="OMA" id="EPCERND"/>
<evidence type="ECO:0000259" key="20">
    <source>
        <dbReference type="Pfam" id="PF11838"/>
    </source>
</evidence>
<dbReference type="SUPFAM" id="SSF55486">
    <property type="entry name" value="Metalloproteases ('zincins'), catalytic domain"/>
    <property type="match status" value="1"/>
</dbReference>
<evidence type="ECO:0000256" key="15">
    <source>
        <dbReference type="PIRSR" id="PIRSR634016-3"/>
    </source>
</evidence>
<dbReference type="Pfam" id="PF17900">
    <property type="entry name" value="Peptidase_M1_N"/>
    <property type="match status" value="1"/>
</dbReference>
<keyword evidence="5 17" id="KW-0645">Protease</keyword>
<keyword evidence="9 15" id="KW-0862">Zinc</keyword>
<keyword evidence="11" id="KW-0472">Membrane</keyword>
<feature type="chain" id="PRO_5035154686" description="Aminopeptidase" evidence="18">
    <location>
        <begin position="20"/>
        <end position="919"/>
    </location>
</feature>
<dbReference type="RefSeq" id="XP_024080397.1">
    <property type="nucleotide sequence ID" value="XM_024224629.1"/>
</dbReference>
<evidence type="ECO:0000256" key="18">
    <source>
        <dbReference type="SAM" id="SignalP"/>
    </source>
</evidence>
<dbReference type="InterPro" id="IPR050344">
    <property type="entry name" value="Peptidase_M1_aminopeptidases"/>
</dbReference>
<dbReference type="CDD" id="cd09601">
    <property type="entry name" value="M1_APN-Q_like"/>
    <property type="match status" value="1"/>
</dbReference>
<feature type="binding site" evidence="15">
    <location>
        <position position="330"/>
    </location>
    <ligand>
        <name>Zn(2+)</name>
        <dbReference type="ChEBI" id="CHEBI:29105"/>
        <note>catalytic</note>
    </ligand>
</feature>
<dbReference type="InterPro" id="IPR042097">
    <property type="entry name" value="Aminopeptidase_N-like_N_sf"/>
</dbReference>
<dbReference type="PANTHER" id="PTHR11533:SF294">
    <property type="entry name" value="THYROTROPIN-RELEASING HORMONE-DEGRADING ECTOENZYME"/>
    <property type="match status" value="1"/>
</dbReference>
<feature type="signal peptide" evidence="18">
    <location>
        <begin position="1"/>
        <end position="19"/>
    </location>
</feature>
<feature type="binding site" evidence="15">
    <location>
        <position position="349"/>
    </location>
    <ligand>
        <name>Zn(2+)</name>
        <dbReference type="ChEBI" id="CHEBI:29105"/>
        <note>catalytic</note>
    </ligand>
</feature>
<dbReference type="InterPro" id="IPR034016">
    <property type="entry name" value="M1_APN-typ"/>
</dbReference>
<keyword evidence="10 17" id="KW-0482">Metalloprotease</keyword>
<dbReference type="GO" id="GO:0043171">
    <property type="term" value="P:peptide catabolic process"/>
    <property type="evidence" value="ECO:0007669"/>
    <property type="project" value="TreeGrafter"/>
</dbReference>
<dbReference type="EC" id="3.4.11.-" evidence="17"/>
<dbReference type="GO" id="GO:0070006">
    <property type="term" value="F:metalloaminopeptidase activity"/>
    <property type="evidence" value="ECO:0007669"/>
    <property type="project" value="TreeGrafter"/>
</dbReference>
<proteinExistence type="inferred from homology"/>
<keyword evidence="23" id="KW-1185">Reference proteome</keyword>
<feature type="domain" description="Peptidase M1 membrane alanine aminopeptidase" evidence="19">
    <location>
        <begin position="258"/>
        <end position="479"/>
    </location>
</feature>
<name>A0A8I6SRB6_CIMLE</name>
<dbReference type="Gene3D" id="2.60.40.1910">
    <property type="match status" value="1"/>
</dbReference>
<dbReference type="InterPro" id="IPR027268">
    <property type="entry name" value="Peptidase_M4/M1_CTD_sf"/>
</dbReference>
<evidence type="ECO:0000256" key="13">
    <source>
        <dbReference type="ARBA" id="ARBA00023288"/>
    </source>
</evidence>
<evidence type="ECO:0000256" key="6">
    <source>
        <dbReference type="ARBA" id="ARBA00022723"/>
    </source>
</evidence>
<evidence type="ECO:0000256" key="9">
    <source>
        <dbReference type="ARBA" id="ARBA00022833"/>
    </source>
</evidence>
<dbReference type="GO" id="GO:0005886">
    <property type="term" value="C:plasma membrane"/>
    <property type="evidence" value="ECO:0007669"/>
    <property type="project" value="UniProtKB-SubCell"/>
</dbReference>
<comment type="subcellular location">
    <subcellularLocation>
        <location evidence="1">Cell membrane</location>
        <topology evidence="1">Lipid-anchor</topology>
        <topology evidence="1">GPI-anchor</topology>
    </subcellularLocation>
</comment>
<dbReference type="Proteomes" id="UP000494040">
    <property type="component" value="Unassembled WGS sequence"/>
</dbReference>
<evidence type="ECO:0000256" key="10">
    <source>
        <dbReference type="ARBA" id="ARBA00023049"/>
    </source>
</evidence>
<comment type="similarity">
    <text evidence="2 17">Belongs to the peptidase M1 family.</text>
</comment>
<evidence type="ECO:0000256" key="3">
    <source>
        <dbReference type="ARBA" id="ARBA00022475"/>
    </source>
</evidence>
<dbReference type="GO" id="GO:0098552">
    <property type="term" value="C:side of membrane"/>
    <property type="evidence" value="ECO:0007669"/>
    <property type="project" value="UniProtKB-KW"/>
</dbReference>
<evidence type="ECO:0000256" key="4">
    <source>
        <dbReference type="ARBA" id="ARBA00022622"/>
    </source>
</evidence>
<dbReference type="Gene3D" id="1.25.50.20">
    <property type="match status" value="1"/>
</dbReference>
<dbReference type="PANTHER" id="PTHR11533">
    <property type="entry name" value="PROTEASE M1 ZINC METALLOPROTEASE"/>
    <property type="match status" value="1"/>
</dbReference>
<keyword evidence="13" id="KW-0449">Lipoprotein</keyword>
<evidence type="ECO:0000256" key="12">
    <source>
        <dbReference type="ARBA" id="ARBA00023180"/>
    </source>
</evidence>
<dbReference type="GO" id="GO:0008270">
    <property type="term" value="F:zinc ion binding"/>
    <property type="evidence" value="ECO:0007669"/>
    <property type="project" value="UniProtKB-UniRule"/>
</dbReference>
<sequence>MAYRHIGFILLLWIFNVGSDHREETYGGYPFWEDWKPSRYSLDIWMKIEEKSFFGEVRITGTVLKDTDKLGFHSKVNIKDGFYSIKDTNTKLNLNLASENVTCGVIIFVLDQIIRKDVEFILTLKYSGNMNELKGLYMSFYEFNNEKRKVISTEFQPMGARLVFPCIDIPSYKAVFEIKLGRPQSMKALSNMPIRNTSAPDPKIKGQVWDTFYPTPKMSTYNVAFVIFDDLASAEFPKNNTIWYPEAIKENILLPSEIMAVLLEAMENYTGIDYNLPKMDLVLVPNKIVAAMESWGLITWSHRFLFLKREMSTFDDELKFVLIMAHEIAHQWFGNLVTCRYWCYLWLNEGITSYLMNLIVDQLFPESKAMELFVSINMESVISDDFYMPFSLVEKKFCQDRILKYTTSFNTYLKGSAITNMVANIIMNNGSFRQGLQTYLMENQFDSVTEKELWGALQTKMGNNSIPDGESLESLMYGWTHNYGFPLLTVYRHKNGSLTVKQKPFDMPRKNGDVESHWWIPVTYTTSKERNFENVHLKEWLRPTNEAQPVTPILADDEWIILNLQKIGYYKVNYDQRTWELIATDLLNDNLVKIHPLNRAQIINDAIFLANSKLLSYSTFLNLSRYLKNEAYYAPLYNGLSFILELVHYSMGTPVHDTLKTYYKYIVSNVYKRVTSRGFRVTNLINYALKMMIVKYGCSLDFQHCKNQTKQLLDDIMNNRIDENQLNSELRSTFWCTASKIGDEKVFNYIKQKYIKEKNWKLKEDYFNALFCVKNKELFQRLLKDILYKADYLKQETLTSLLSNLVSSDSSCYTIDYYSENFDSLNLHFGNESVKEQLKKIISSRTGKKECKDKLAELLEQKSINVVILERFWDRKYVAEITSWFKNAAIDFEIKEDNTDKSDTNIFIDNNTNFFKVIK</sequence>
<dbReference type="GO" id="GO:0005737">
    <property type="term" value="C:cytoplasm"/>
    <property type="evidence" value="ECO:0007669"/>
    <property type="project" value="TreeGrafter"/>
</dbReference>
<feature type="active site" description="Proton acceptor" evidence="14">
    <location>
        <position position="327"/>
    </location>
</feature>
<dbReference type="AlphaFoldDB" id="A0A8I6SRB6"/>
<evidence type="ECO:0000256" key="1">
    <source>
        <dbReference type="ARBA" id="ARBA00004609"/>
    </source>
</evidence>
<keyword evidence="4" id="KW-0336">GPI-anchor</keyword>
<evidence type="ECO:0000256" key="11">
    <source>
        <dbReference type="ARBA" id="ARBA00023136"/>
    </source>
</evidence>
<feature type="domain" description="Aminopeptidase N-like N-terminal" evidence="21">
    <location>
        <begin position="36"/>
        <end position="221"/>
    </location>
</feature>
<evidence type="ECO:0000259" key="21">
    <source>
        <dbReference type="Pfam" id="PF17900"/>
    </source>
</evidence>
<evidence type="ECO:0000313" key="22">
    <source>
        <dbReference type="EnsemblMetazoa" id="XP_024080397.1"/>
    </source>
</evidence>
<dbReference type="Gene3D" id="1.10.390.10">
    <property type="entry name" value="Neutral Protease Domain 2"/>
    <property type="match status" value="1"/>
</dbReference>
<feature type="site" description="Transition state stabilizer" evidence="16">
    <location>
        <position position="412"/>
    </location>
</feature>
<evidence type="ECO:0000256" key="8">
    <source>
        <dbReference type="ARBA" id="ARBA00022801"/>
    </source>
</evidence>
<dbReference type="Pfam" id="PF11838">
    <property type="entry name" value="ERAP1_C"/>
    <property type="match status" value="1"/>
</dbReference>
<evidence type="ECO:0000256" key="7">
    <source>
        <dbReference type="ARBA" id="ARBA00022729"/>
    </source>
</evidence>
<keyword evidence="8 17" id="KW-0378">Hydrolase</keyword>
<keyword evidence="7 18" id="KW-0732">Signal</keyword>
<dbReference type="InterPro" id="IPR024571">
    <property type="entry name" value="ERAP1-like_C_dom"/>
</dbReference>
<accession>A0A8I6SRB6</accession>
<dbReference type="KEGG" id="clec:112126164"/>
<keyword evidence="12" id="KW-0325">Glycoprotein</keyword>
<evidence type="ECO:0000256" key="16">
    <source>
        <dbReference type="PIRSR" id="PIRSR634016-4"/>
    </source>
</evidence>
<dbReference type="FunFam" id="2.60.40.1910:FF:000008">
    <property type="entry name" value="Aminopeptidase"/>
    <property type="match status" value="1"/>
</dbReference>
<dbReference type="InterPro" id="IPR045357">
    <property type="entry name" value="Aminopeptidase_N-like_N"/>
</dbReference>
<evidence type="ECO:0000256" key="5">
    <source>
        <dbReference type="ARBA" id="ARBA00022670"/>
    </source>
</evidence>
<evidence type="ECO:0000256" key="2">
    <source>
        <dbReference type="ARBA" id="ARBA00010136"/>
    </source>
</evidence>
<keyword evidence="17" id="KW-0031">Aminopeptidase</keyword>
<dbReference type="GeneID" id="112126164"/>
<comment type="cofactor">
    <cofactor evidence="15 17">
        <name>Zn(2+)</name>
        <dbReference type="ChEBI" id="CHEBI:29105"/>
    </cofactor>
    <text evidence="15 17">Binds 1 zinc ion per subunit.</text>
</comment>
<dbReference type="InterPro" id="IPR001930">
    <property type="entry name" value="Peptidase_M1"/>
</dbReference>
<dbReference type="InterPro" id="IPR014782">
    <property type="entry name" value="Peptidase_M1_dom"/>
</dbReference>
<feature type="domain" description="ERAP1-like C-terminal" evidence="20">
    <location>
        <begin position="559"/>
        <end position="862"/>
    </location>
</feature>
<protein>
    <recommendedName>
        <fullName evidence="17">Aminopeptidase</fullName>
        <ecNumber evidence="17">3.4.11.-</ecNumber>
    </recommendedName>
</protein>
<dbReference type="EnsemblMetazoa" id="XM_024224629.1">
    <property type="protein sequence ID" value="XP_024080397.1"/>
    <property type="gene ID" value="LOC112126164"/>
</dbReference>
<dbReference type="Pfam" id="PF01433">
    <property type="entry name" value="Peptidase_M1"/>
    <property type="match status" value="1"/>
</dbReference>
<evidence type="ECO:0000256" key="14">
    <source>
        <dbReference type="PIRSR" id="PIRSR634016-1"/>
    </source>
</evidence>
<evidence type="ECO:0000256" key="17">
    <source>
        <dbReference type="RuleBase" id="RU364040"/>
    </source>
</evidence>
<dbReference type="SUPFAM" id="SSF63737">
    <property type="entry name" value="Leukotriene A4 hydrolase N-terminal domain"/>
    <property type="match status" value="1"/>
</dbReference>
<reference evidence="22" key="1">
    <citation type="submission" date="2022-01" db="UniProtKB">
        <authorList>
            <consortium name="EnsemblMetazoa"/>
        </authorList>
    </citation>
    <scope>IDENTIFICATION</scope>
</reference>
<dbReference type="PRINTS" id="PR00756">
    <property type="entry name" value="ALADIPTASE"/>
</dbReference>
<dbReference type="OrthoDB" id="10031169at2759"/>